<comment type="caution">
    <text evidence="3">The sequence shown here is derived from an EMBL/GenBank/DDBJ whole genome shotgun (WGS) entry which is preliminary data.</text>
</comment>
<accession>A0ABS5U458</accession>
<gene>
    <name evidence="3" type="ORF">KJB30_01535</name>
</gene>
<feature type="domain" description="PA14" evidence="2">
    <location>
        <begin position="282"/>
        <end position="436"/>
    </location>
</feature>
<dbReference type="EMBL" id="JAHDYS010000001">
    <property type="protein sequence ID" value="MBT1070457.1"/>
    <property type="molecule type" value="Genomic_DNA"/>
</dbReference>
<organism evidence="3 4">
    <name type="scientific">Pelotalea chapellei</name>
    <dbReference type="NCBI Taxonomy" id="44671"/>
    <lineage>
        <taxon>Bacteria</taxon>
        <taxon>Pseudomonadati</taxon>
        <taxon>Thermodesulfobacteriota</taxon>
        <taxon>Desulfuromonadia</taxon>
        <taxon>Geobacterales</taxon>
        <taxon>Geobacteraceae</taxon>
        <taxon>Pelotalea</taxon>
    </lineage>
</organism>
<evidence type="ECO:0000256" key="1">
    <source>
        <dbReference type="SAM" id="SignalP"/>
    </source>
</evidence>
<evidence type="ECO:0000313" key="4">
    <source>
        <dbReference type="Proteomes" id="UP000784128"/>
    </source>
</evidence>
<proteinExistence type="predicted"/>
<evidence type="ECO:0000313" key="3">
    <source>
        <dbReference type="EMBL" id="MBT1070457.1"/>
    </source>
</evidence>
<keyword evidence="1" id="KW-0732">Signal</keyword>
<sequence>MNSYQKRFIKTMLVIAMITSTILTLSSFAQSATSNDYCIQPPFVAQVVPPLLMFVMDKEHRLFTEAYSDSFDLDADGKIETTYKHSIEYYGYFDPNKCYTYSTTANEFNPSNYSTATGTDAAGKATYDRFCSAGKWSGNVLNWLTMSRMDVLKKVLYGGQRVNPDATNKTTLQRVYIPQDAHSFGKEFTGRLCNNGTTYTNMCSTSNDCDSTYSCVDKSQQLIGIAAPPAANTCAYTATIDCSPGSTCSSANGKILVATYNHAAGATQDVEIGASHQNILDSFVPANFVKYYYINDFGVDDTTVANNDLIPSQNHGSSNSFIAEAEFNVKKKSSGNPKYDYTGTWTFFLDSDDGAELYIDGTPVASYYSVAGTTGHSSCATAPTTACVASQVGTINLGASGYHNLIVRVTNFGGNSGAKVWYKRPGDATWTVFGAAPAGQNSLELRSPVIPDTSANCTMKTSDFITTGVPTKGVLPGFHLFCNKSVTGNNSYGAPLLRLLPNRTERIWDWISREVVQCGDTLGTGTAVTPTDYNVNIEVCNPTIGLEPNCKTYGTGNSATKKPIGLLQKYGDSDGTKVCSKTLAKTCSSDSDCRASNNGGLDLGMCVDKSQMYFGLISGSYAHNLQGGVLRKNILSISDEVDSANGFFKTSQNIPSNMLETLDKLQIVGYTDATTNYANCVAQNQSIVDGKCSVWGNPLAEMLYETFRYYAGKGTPTTAFDYPQNQTDGGLNLPHPSYWGYKDGSTVFKGPYDIFPSCAKPFVLLLSDVFPSFDADQLPGVTGSATTEDTSVHPVLGLDQTIGGKKYLSKLLDDIAATESVTNNNFFIGDNGTTYDFVCTPKTASGMSLLRGLCPEMPTRKGSFYSAALAYYGHSFMNAEIKKDTTSGINTNIPNSQTFAVGMASLVGNWTIKAGANTLRIVPLGKSVSGAVSMKASCADKMNLATSNFSDGTFKTLTMTPKAGVTDAYCPTDEIVKVFTHSIKYNSSGDPIYLNFRINYADAEQGADYDMDAVGWYEVCTQAAKDAGYGTCGTDMDSNQVEIKVVSDYAAGGIDQVLGFIVSGTSEDGSYLVVRDKSVVAGTDTPATVSNLPFNWSHTFTVTGGSSGTLKDPLWYAAKWGGFQDKNGNNVPDLKEEWAKNCTESDTSKCNPDNYYLVTNPLRLESQLEKAFTDILSRVSSGTAASILNNSEGSGANLIQAVFYPLKPFDSQTEAKWIGEIQNLWYYLDPALQKTSIREDTNQNNTLNLKTDMVAQFYFDSNQNKTQVKRFLDSNGDGAADNPDTPVDTVSPDEVNSLWKAGRLLWNRNLATDPRTIYTGFHSTPQAIQKFSVANADGYLPSWPSFQVLTQTGDGVASNATFEAKATKLINYIHGSNQADDADGTKYRDRKVTILGCGLNDAQGCTREWKLGDIVSSTPKLVSNVKLNGYSLTPPNGYNDTTYNSFINTPTYKNRGMVFVGANDGMLHAFKLGTLKELTTRFDKAQINNEAGVLATLPDKLGREEWAYIPTQALPYLKYLADPAYNHLYYIDRTSTVVDASVGVPAGCTSDYSDCTKQCNANDATQPCTWKTILIGGMGIGGAVKPTTDSCTAPANCVKTPVAGTGFSSYFALDVTDPVTPKFLWEFYGNSNSPGSLGYSTTGPAIVRITKKDALGTPNHSKNGKWFAVFGSGPTGPIDTTLHEFKGQSDQTLKIFIVDLASGALVRTIDTGIANAFASSLATSWVDTDRSNAGSTGYYGDDAIYVGYVQKDTTVTPNTWSKGGVIRILTRESDDPDSAVATKKWSWSTVINNIGPVTSSVTKLQDRRKNTLWLYFGTGRFFFKGDDSVSTSQQKLYGIKEPCYSTYNRTMQTPVAGGTSNDIDHSCSDAATSTVTTTCTGSSTALCNQSGDATTAPAASLPETMGGWVINLDQSNSSSLAERVITDPVASPSGAVFFTTFKPSADICKFGGDSLIWAVNYATGGLPPANAMQGKALMQVSTGAFAELSLATAFRNSGNQRLDGRRLSTPISGVPPTAQGLSLITNPPPVKKVLHVREK</sequence>
<protein>
    <submittedName>
        <fullName evidence="3">Pilus assembly protein PilY</fullName>
    </submittedName>
</protein>
<dbReference type="RefSeq" id="WP_214296157.1">
    <property type="nucleotide sequence ID" value="NZ_JAHDYS010000001.1"/>
</dbReference>
<dbReference type="Proteomes" id="UP000784128">
    <property type="component" value="Unassembled WGS sequence"/>
</dbReference>
<feature type="chain" id="PRO_5046111227" evidence="1">
    <location>
        <begin position="32"/>
        <end position="2039"/>
    </location>
</feature>
<reference evidence="3 4" key="1">
    <citation type="submission" date="2021-05" db="EMBL/GenBank/DDBJ databases">
        <title>The draft genome of Geobacter chapellei DSM 13688.</title>
        <authorList>
            <person name="Xu Z."/>
            <person name="Masuda Y."/>
            <person name="Itoh H."/>
            <person name="Senoo K."/>
        </authorList>
    </citation>
    <scope>NUCLEOTIDE SEQUENCE [LARGE SCALE GENOMIC DNA]</scope>
    <source>
        <strain evidence="3 4">DSM 13688</strain>
    </source>
</reference>
<feature type="signal peptide" evidence="1">
    <location>
        <begin position="1"/>
        <end position="31"/>
    </location>
</feature>
<evidence type="ECO:0000259" key="2">
    <source>
        <dbReference type="PROSITE" id="PS51820"/>
    </source>
</evidence>
<keyword evidence="4" id="KW-1185">Reference proteome</keyword>
<dbReference type="InterPro" id="IPR037524">
    <property type="entry name" value="PA14/GLEYA"/>
</dbReference>
<dbReference type="PROSITE" id="PS51820">
    <property type="entry name" value="PA14"/>
    <property type="match status" value="1"/>
</dbReference>
<name>A0ABS5U458_9BACT</name>